<evidence type="ECO:0000313" key="1">
    <source>
        <dbReference type="EMBL" id="GAA4516154.1"/>
    </source>
</evidence>
<evidence type="ECO:0008006" key="3">
    <source>
        <dbReference type="Google" id="ProtNLM"/>
    </source>
</evidence>
<dbReference type="Gene3D" id="3.40.390.70">
    <property type="match status" value="1"/>
</dbReference>
<dbReference type="RefSeq" id="WP_345066884.1">
    <property type="nucleotide sequence ID" value="NZ_BAABGR010000015.1"/>
</dbReference>
<proteinExistence type="predicted"/>
<organism evidence="1 2">
    <name type="scientific">Sphingobacterium thermophilum</name>
    <dbReference type="NCBI Taxonomy" id="768534"/>
    <lineage>
        <taxon>Bacteria</taxon>
        <taxon>Pseudomonadati</taxon>
        <taxon>Bacteroidota</taxon>
        <taxon>Sphingobacteriia</taxon>
        <taxon>Sphingobacteriales</taxon>
        <taxon>Sphingobacteriaceae</taxon>
        <taxon>Sphingobacterium</taxon>
    </lineage>
</organism>
<accession>A0ABP8R1X9</accession>
<dbReference type="Proteomes" id="UP001500394">
    <property type="component" value="Unassembled WGS sequence"/>
</dbReference>
<dbReference type="PROSITE" id="PS51257">
    <property type="entry name" value="PROKAR_LIPOPROTEIN"/>
    <property type="match status" value="1"/>
</dbReference>
<name>A0ABP8R1X9_9SPHI</name>
<dbReference type="Pfam" id="PF15890">
    <property type="entry name" value="Peptidase_Mx1"/>
    <property type="match status" value="1"/>
</dbReference>
<dbReference type="SUPFAM" id="SSF55486">
    <property type="entry name" value="Metalloproteases ('zincins'), catalytic domain"/>
    <property type="match status" value="1"/>
</dbReference>
<dbReference type="EMBL" id="BAABGR010000015">
    <property type="protein sequence ID" value="GAA4516154.1"/>
    <property type="molecule type" value="Genomic_DNA"/>
</dbReference>
<dbReference type="InterPro" id="IPR030890">
    <property type="entry name" value="LP_HExxH_w_TonB"/>
</dbReference>
<evidence type="ECO:0000313" key="2">
    <source>
        <dbReference type="Proteomes" id="UP001500394"/>
    </source>
</evidence>
<dbReference type="NCBIfam" id="TIGR04549">
    <property type="entry name" value="LP_HExxH_w_tonB"/>
    <property type="match status" value="1"/>
</dbReference>
<comment type="caution">
    <text evidence="1">The sequence shown here is derived from an EMBL/GenBank/DDBJ whole genome shotgun (WGS) entry which is preliminary data.</text>
</comment>
<reference evidence="2" key="1">
    <citation type="journal article" date="2019" name="Int. J. Syst. Evol. Microbiol.">
        <title>The Global Catalogue of Microorganisms (GCM) 10K type strain sequencing project: providing services to taxonomists for standard genome sequencing and annotation.</title>
        <authorList>
            <consortium name="The Broad Institute Genomics Platform"/>
            <consortium name="The Broad Institute Genome Sequencing Center for Infectious Disease"/>
            <person name="Wu L."/>
            <person name="Ma J."/>
        </authorList>
    </citation>
    <scope>NUCLEOTIDE SEQUENCE [LARGE SCALE GENOMIC DNA]</scope>
    <source>
        <strain evidence="2">JCM 17858</strain>
    </source>
</reference>
<keyword evidence="2" id="KW-1185">Reference proteome</keyword>
<sequence>MKKLNVLFRYSVFVGALIFFSCSKEEKLDVDITQYNIDAPVKSELDNWIKSTLTDPYNIELIYRFDRNETDPERNISPIELERVKPTVEAILYTYLKVYESVAGKAFIKQYTPKQFVLYGSPSYNTNGSITLGTAEGGRKVVLYELNELNFSNAAQVRRKMRTIHHEFTHIINQMIAIPPAFEQVTKGDYEADWTNNTSNPESVSRSLGFISRYARSAPGEDFAEVVAHLIVEGQLYYDNYAKASGADAYSKLKRKEALVVDYFKQYFNIDFRELQKEFAKVVVERYNENQAFSLGYWLRQGTLISGIKIDPLAVYNSKYPTSEAFNAVYENVRAGIAAVGNANRRLDNIEFQFGPNNQLEVVVTYTNTAGTTYLANYSYNYSINAENEITFTKVEQRGTSGAYANASTIGSGVTALQTYLTSNTFVLDWIHDVEAIDFTNVGGFYVKGDPSNYVFGNIIKQ</sequence>
<protein>
    <recommendedName>
        <fullName evidence="3">Substrate import-associated zinc metallohydrolase lipoprotein</fullName>
    </recommendedName>
</protein>
<gene>
    <name evidence="1" type="ORF">GCM10023173_14980</name>
</gene>